<gene>
    <name evidence="3" type="ORF">AK812_SmicGene6676</name>
</gene>
<dbReference type="PANTHER" id="PTHR47027">
    <property type="entry name" value="REVERSE TRANSCRIPTASE DOMAIN-CONTAINING PROTEIN"/>
    <property type="match status" value="1"/>
</dbReference>
<feature type="region of interest" description="Disordered" evidence="2">
    <location>
        <begin position="846"/>
        <end position="971"/>
    </location>
</feature>
<dbReference type="PANTHER" id="PTHR47027:SF20">
    <property type="entry name" value="REVERSE TRANSCRIPTASE-LIKE PROTEIN WITH RNA-DIRECTED DNA POLYMERASE DOMAIN"/>
    <property type="match status" value="1"/>
</dbReference>
<feature type="coiled-coil region" evidence="1">
    <location>
        <begin position="728"/>
        <end position="801"/>
    </location>
</feature>
<evidence type="ECO:0000313" key="4">
    <source>
        <dbReference type="Proteomes" id="UP000186817"/>
    </source>
</evidence>
<feature type="region of interest" description="Disordered" evidence="2">
    <location>
        <begin position="1875"/>
        <end position="1928"/>
    </location>
</feature>
<feature type="compositionally biased region" description="Polar residues" evidence="2">
    <location>
        <begin position="2293"/>
        <end position="2305"/>
    </location>
</feature>
<feature type="compositionally biased region" description="Basic and acidic residues" evidence="2">
    <location>
        <begin position="1912"/>
        <end position="1923"/>
    </location>
</feature>
<feature type="region of interest" description="Disordered" evidence="2">
    <location>
        <begin position="1367"/>
        <end position="1444"/>
    </location>
</feature>
<dbReference type="SUPFAM" id="SSF56219">
    <property type="entry name" value="DNase I-like"/>
    <property type="match status" value="1"/>
</dbReference>
<sequence>MAGGPGEYLRDAVTKACRPGRDGKVDGKVVAAVAEQYLKAGDAVGVGYRVGLIRHRSRTKPQTFGIAPDWLWRQLSPRCEETYLAWQPMLSLRQGRFPALWPRLFATVMVMMMKKKMMRMRGDLLGLAANAFTAAGQIPRPLAEAIRDGDGDDDEEEDDEEEEEQENDDDYYDCDDGDDEEAISKRVVAEADLADVPVDSLTLLFHSSRDFTSNAAWAVEQHLPQRLSEMNDQDAALFLSSVGVSKRPAKRPELLKALGQSLSSAPALTGPALAQLAQAFARLQSRDEGVLLPLRDLVMAKVRQLPPQSMGMVTNAYARMSFLESSLLEAVANAASGGLAKEAEKWDHIAVTQLLNGHAKVRCFDANFFHRALAWLSLPANLASCSPQSLAIAMNAYSKFVPGLKGAGMLARVEVWFSQAAPQVVDRAQSYQDAEVLATGGGEGGNQSRCPAGEAGQARQSCGRTLVRPAQPAYATKELLARKDQWNAQDVSNLASALSRLEYWDTEVFSALASAAPLCTELGDVASLLNSLAHFLKQPLPADISSAVASSFDAVRLSEESLARGWQRTDRGDIFQMALLLNSLTKVRPASPATAALIMGLEAKCHPHFVPEGAVVSASDIADLLLGGNIIRDESLASEVLTSQMGKNQPWGGRGSYPPYQSWRIWPGARSPAQKLWAADQNWGSQSEWDQNTHLAFDAQPAQISRSGRELAQAETATDGQVDGLLMLNNLQSRLNQARKAENRLARACSQRENTKVQWENFQEKLKQNYLKEKKRFGLAMQEADKEVIDAKENQEAARAMVRQAFAEQEHGPLNTDTSMAAAEWDQMHTDWEQESRANLDGVLQRAMTSGARPERSAPAGPAIVTPHRGRGAMPRSPPTVAKDAGPPENPRPSERKPPEPYYDAATFGGMPGMSPDAADKEPLQSATTKPEPAPAPSKRESKNSRGSPSGSIKEASKTPPPSTHPDKSTNLADKLDHVRRRAMEPFGGASHTGPPPPVTTAAPEVQHQAAVDMELDGSQDVLITRNGTDDCMMGAAIYAPHFQTEIWAIYAPPSNGPATLLQGAADLLCDAFEGALDAIVPLVPQRMDGSAYFIAYPKILDASGSSGVAVIFDLSRVGGHFFAAIVSRVLTDGDITHFIRPLTHGHVEEFGIYIGESMTPLSEGEHAVLFHGTVITVLASHIAPSRPTRIDALFEPGAERTPLQHVLRTLQTPDLCVLFEGRRYVVRQDYHVGRTIQQAIGAVLDRPPDDLTLCSSFCFGNLDVQGHVCDRIVAVAALPAPSNLPAGLVRRDVWTFCDYRPLGLKPKAHLSHVHRVHIPSILALDGVILPPEFDLLIEGGTVLGDEVQVGLNSTLIFRAKPLLTSSPEILGPDEPSEPDDLDEGDNSDPDDNDAPGRGPPAEGPPSQPSIECRHSGSDGTADISRSRSPLRHDISVPSQVARTEVCLRTPTPSRQDMRPLSPQGLSGVALLESGPIQPLSAKQPDLTGDRVHFVDSDSVDAQLPRLHHMLHAPERRDGPLVPVDPEEVLNVLVGLRQDPPELLTELLFLVYAPYRVPETYVLPLELPCSIQHALHAVAECRDTELSARYPEMFVVEPQPSRVFAALITAPAWAAEEAIVLLDCRALNNSIFCMPCSSRINRESLCALAGLPSHLNTQVFVYGFPGALPAWQIVDVVAGTLIVFLPAGWDAPRRFFLEAMLRSPESWDAQADIPHPSGTHFFLLTDGMPTAFTIRPDQHAHYRDAVASLLRYSEQNMTLQVSRPRIEDATYQGFHVRTVAVATEAISRLPIPPARLRPPSWIVVFDLREIFRSFDWRLLYKDTILVQELLTQFGYNKPAGFVVAISGAPIEVAAEGPTFRLTPGLVLRVAYESDSLEGDRDPGSLSPSDTEDRANTQGELEGHDPSATPHHSVVEVDPDRMSDGTRSSNSLLELEDPEVMVSLHFGVLIPGFSLEHLELSLRLPMTTPEVMTQVQENRDTMRALDFPRLIQVECQPDPRWGIFLAAPDWAPECITVCIDLCLGPHQHRVFAALGPPSADRSALLELAGMSPHSNADVYCNDAGPIPADTQVTLHPGSLVSIVEANQPRPWGMTFSAMLSTHLPWDSSRPFPEDDDIDRFCITCAEGFFCFPLIPSRAHLYRDDIAVRIACLPDMLHLAPADPRQNDVSFFGRQCRTVVAVVDRSALAMQQQVVLGILDARRLFKGWIPIATTDGWIALADLHTFLSVELPRGFEVTFRGCDPAQDWVTIDEGRVIVALVRPTFQVEPDNGVAVRVASRTQLPDAASEGPEIYTHTSPDAPTSAQPEQHAPVERRNMVGDYVDHSLEVACRPPVYDNRSHMWRSTHDKQDVLPWDRASLTPVWTWCVIAILVVCGLVTATEQMLPCVAWDNLHGHNRSEPQTAIHDQQVRRPANTYDASILMQILVLSACVQHRRLRGPTVSMQLLHLVTHHTKVPTDPCPPDEVIEGSFCSSLAVNASEAIVLDPSVSDTVLHEALWNPTCSAFAVAAATIEVLIQEFPPASFQGPVNLSLEQLVPGPTKWAYCEPLPRTRFSLSLPYGFPHNQPLNLGQLQLGFTFEDVHHLFGQGGRTKKFSCNYSSYDQVVSQVNSCAILTVGAAMYQEGQVKRCDMPLWPNKGSAIPKKAMRMLFIGLHAPHRATEANQLDRWWHDTHIAIAAHSKGDIVILAGDMNASVGSVPSEHVGTLGAEVEDDPGTALHAILRDFSLFLPSTWEDSHFGASHTYCQKRGNKACRPDFIGLPFQWIGSRCTSYLASQRSGDLSTAFNTEYASEWRRQADRSMAAHAVVARWRQHFGSMEGGEELDLDISAVPTEAEIQLALKVAFRGSEPAGCKSGQTIYFYKGRGEHSSCSSYRAILLLPVWSKIIHQSLRPTMKAHFERVAPPLQLGSRAKCSVVYGSHIVRGATRCAVAAGHTHFTLFADIASAFYSVIQSLVAKHEHDSMRLIEEPATDSTMLRTHLEEPTALQADGASKWLEALTSQLQSDNFFMIRGDSVAVATTKGSRPGSSWADLIFATLIRRIMARRNELRANLPRLSHPLRLPWDGQRSLCPCDSTSPLLEIDEVIWADDVAIPRIAEADRVALALGHEASFLTDALQEFGFKVAYGPHKTAGLLSLRGPHSRRAKQAIFGRTGLKGSVPVLLEDLPSVHLPLVETYRHLGSQQAVSGGLRQEIQFRASQARVAFGEARRKVFRNPAITIVKKAYILRSTVLPKHLFGSGSWGPLTLGEFRAFAGVVWTLYRPLLGLKHSDNQSLDASTCFALLNLPSPMVLLRTERLTYLGQMVCSGPDALWAIVRADQAYAQTLQSDIQWLHAWTWNTSGMPCPAYDWPRWRSFMQEFPGRYKGLIKRARALDIYRHGVIAALNGLHRALVIKCGLQDSVASEPAHALAPPFFAAGHRTEGPSTGIRLDISASLLEVLQALDPRDEEAAWAAVEATIEPVAILRDTVSEWRASNQGCPIVESTAENLLLLLDVDLLADSLQPVGPSRAFPEETAPTWALPGRAAFVLSGEVSVFDLQAPPPHLLDPLVPTSLSLGAFARLLYLPPARLQEAAKKSAEAKAHHSLALTNGVGLLSALVRLDALRSPMRPWFNRILESFSEILESGSVAGWNARSLPTALGALCMLCGCSSSKEGGSICITHWWAVTTSLWVLAAQYFRYCHLDHYQPVVKLNKRQRHLLQRLDRKSKIDLLLAAFRRGLQRAGLTDQAGSFISLLEDEASMQPEAEAPLNKRRIDDLLKALKRMTLNDNITAFEDVLPEQVIQSFQDLRRSLAPTCDAPMTMSSKAERFLKEIRSEMRQLDTFPVCDGFDFEALLLLHHFCLVPGVRQERYASLSLLRSLRQFPLPRLEKSPWEREEEGPCADAAEVGESLTVAGFHVEARADVLALFGIDFVLRA</sequence>
<feature type="compositionally biased region" description="Basic and acidic residues" evidence="2">
    <location>
        <begin position="1890"/>
        <end position="1904"/>
    </location>
</feature>
<feature type="region of interest" description="Disordered" evidence="2">
    <location>
        <begin position="142"/>
        <end position="176"/>
    </location>
</feature>
<name>A0A1Q9EQK3_SYMMI</name>
<feature type="compositionally biased region" description="Acidic residues" evidence="2">
    <location>
        <begin position="150"/>
        <end position="176"/>
    </location>
</feature>
<protein>
    <submittedName>
        <fullName evidence="3">Uncharacterized protein</fullName>
    </submittedName>
</protein>
<dbReference type="InterPro" id="IPR036691">
    <property type="entry name" value="Endo/exonu/phosph_ase_sf"/>
</dbReference>
<reference evidence="3 4" key="1">
    <citation type="submission" date="2016-02" db="EMBL/GenBank/DDBJ databases">
        <title>Genome analysis of coral dinoflagellate symbionts highlights evolutionary adaptations to a symbiotic lifestyle.</title>
        <authorList>
            <person name="Aranda M."/>
            <person name="Li Y."/>
            <person name="Liew Y.J."/>
            <person name="Baumgarten S."/>
            <person name="Simakov O."/>
            <person name="Wilson M."/>
            <person name="Piel J."/>
            <person name="Ashoor H."/>
            <person name="Bougouffa S."/>
            <person name="Bajic V.B."/>
            <person name="Ryu T."/>
            <person name="Ravasi T."/>
            <person name="Bayer T."/>
            <person name="Micklem G."/>
            <person name="Kim H."/>
            <person name="Bhak J."/>
            <person name="Lajeunesse T.C."/>
            <person name="Voolstra C.R."/>
        </authorList>
    </citation>
    <scope>NUCLEOTIDE SEQUENCE [LARGE SCALE GENOMIC DNA]</scope>
    <source>
        <strain evidence="3 4">CCMP2467</strain>
    </source>
</reference>
<evidence type="ECO:0000256" key="1">
    <source>
        <dbReference type="SAM" id="Coils"/>
    </source>
</evidence>
<organism evidence="3 4">
    <name type="scientific">Symbiodinium microadriaticum</name>
    <name type="common">Dinoflagellate</name>
    <name type="synonym">Zooxanthella microadriatica</name>
    <dbReference type="NCBI Taxonomy" id="2951"/>
    <lineage>
        <taxon>Eukaryota</taxon>
        <taxon>Sar</taxon>
        <taxon>Alveolata</taxon>
        <taxon>Dinophyceae</taxon>
        <taxon>Suessiales</taxon>
        <taxon>Symbiodiniaceae</taxon>
        <taxon>Symbiodinium</taxon>
    </lineage>
</organism>
<dbReference type="Proteomes" id="UP000186817">
    <property type="component" value="Unassembled WGS sequence"/>
</dbReference>
<feature type="region of interest" description="Disordered" evidence="2">
    <location>
        <begin position="2282"/>
        <end position="2309"/>
    </location>
</feature>
<dbReference type="EMBL" id="LSRX01000092">
    <property type="protein sequence ID" value="OLQ09715.1"/>
    <property type="molecule type" value="Genomic_DNA"/>
</dbReference>
<evidence type="ECO:0000313" key="3">
    <source>
        <dbReference type="EMBL" id="OLQ09715.1"/>
    </source>
</evidence>
<keyword evidence="4" id="KW-1185">Reference proteome</keyword>
<comment type="caution">
    <text evidence="3">The sequence shown here is derived from an EMBL/GenBank/DDBJ whole genome shotgun (WGS) entry which is preliminary data.</text>
</comment>
<accession>A0A1Q9EQK3</accession>
<feature type="compositionally biased region" description="Acidic residues" evidence="2">
    <location>
        <begin position="1375"/>
        <end position="1394"/>
    </location>
</feature>
<dbReference type="OrthoDB" id="429039at2759"/>
<proteinExistence type="predicted"/>
<evidence type="ECO:0000256" key="2">
    <source>
        <dbReference type="SAM" id="MobiDB-lite"/>
    </source>
</evidence>
<feature type="compositionally biased region" description="Pro residues" evidence="2">
    <location>
        <begin position="1398"/>
        <end position="1408"/>
    </location>
</feature>
<keyword evidence="1" id="KW-0175">Coiled coil</keyword>